<dbReference type="Proteomes" id="UP000034838">
    <property type="component" value="Unassembled WGS sequence"/>
</dbReference>
<comment type="caution">
    <text evidence="1">The sequence shown here is derived from an EMBL/GenBank/DDBJ whole genome shotgun (WGS) entry which is preliminary data.</text>
</comment>
<dbReference type="EMBL" id="LBDA02000032">
    <property type="protein sequence ID" value="OIK26889.1"/>
    <property type="molecule type" value="Genomic_DNA"/>
</dbReference>
<evidence type="ECO:0000313" key="2">
    <source>
        <dbReference type="Proteomes" id="UP000034838"/>
    </source>
</evidence>
<sequence>MTGLLTPRTLTPAQLSSVTAELDAVPVPFRFALSAARLSTATFGQMSRTWAVFRRGVEAFIDRHDGDAGRMAKALGLPEQLVPMWESLPARDWHLIGRPDMILGTTDGTGPERCVIVDVNAGSLAGLFPLNDMLLRAHQADVLRPEFGSCGEPRYLMGRFADVLRRHMTHEDGLIALTYFADEAAGDDHFDNWHYRSLVLELARHGLTARSVHMEDIEIREGAAWHQGTRIALVHRYFLPDAENPHHMAELGRISAAARAGALRSVTGLWGEILATKATLAMLSDEEFTGELPPSLAAGLTEAVPWTRRLTERHTLWRGERVDLLDWSLRNRHRLVIKPALGEKGRDVLIGRELADAEWSALIEQAATAERPWVVQELMTATPKPLSFQDEAGDLHELTVPVVYGSYVLDGEFVGAVRRYGIKGDGHLMINGLQGAIPAPVYWGDDE</sequence>
<name>A0A1J4Q1L6_9ACTN</name>
<protein>
    <recommendedName>
        <fullName evidence="3">Glutathionylspermidine synthase pre-ATP-grasp-like domain-containing protein</fullName>
    </recommendedName>
</protein>
<dbReference type="SUPFAM" id="SSF56059">
    <property type="entry name" value="Glutathione synthetase ATP-binding domain-like"/>
    <property type="match status" value="1"/>
</dbReference>
<dbReference type="AlphaFoldDB" id="A0A1J4Q1L6"/>
<keyword evidence="2" id="KW-1185">Reference proteome</keyword>
<dbReference type="OrthoDB" id="8041036at2"/>
<gene>
    <name evidence="1" type="ORF">VT52_014475</name>
</gene>
<organism evidence="1 2">
    <name type="scientific">Streptomyces malaysiense</name>
    <dbReference type="NCBI Taxonomy" id="1428626"/>
    <lineage>
        <taxon>Bacteria</taxon>
        <taxon>Bacillati</taxon>
        <taxon>Actinomycetota</taxon>
        <taxon>Actinomycetes</taxon>
        <taxon>Kitasatosporales</taxon>
        <taxon>Streptomycetaceae</taxon>
        <taxon>Streptomyces</taxon>
    </lineage>
</organism>
<proteinExistence type="predicted"/>
<dbReference type="Gene3D" id="3.30.1490.270">
    <property type="match status" value="1"/>
</dbReference>
<dbReference type="RefSeq" id="WP_046426941.1">
    <property type="nucleotide sequence ID" value="NZ_LBDA02000032.1"/>
</dbReference>
<reference evidence="1" key="1">
    <citation type="submission" date="2016-10" db="EMBL/GenBank/DDBJ databases">
        <title>Genome sequence of Streptomyces malaysiense MUSC 136.</title>
        <authorList>
            <person name="Lee L.-H."/>
            <person name="Ser H.-L."/>
        </authorList>
    </citation>
    <scope>NUCLEOTIDE SEQUENCE [LARGE SCALE GENOMIC DNA]</scope>
    <source>
        <strain evidence="1">MUSC 136</strain>
    </source>
</reference>
<evidence type="ECO:0000313" key="1">
    <source>
        <dbReference type="EMBL" id="OIK26889.1"/>
    </source>
</evidence>
<evidence type="ECO:0008006" key="3">
    <source>
        <dbReference type="Google" id="ProtNLM"/>
    </source>
</evidence>
<accession>A0A1J4Q1L6</accession>